<accession>A0A093F2U8</accession>
<dbReference type="Proteomes" id="UP000054190">
    <property type="component" value="Unassembled WGS sequence"/>
</dbReference>
<evidence type="ECO:0000313" key="2">
    <source>
        <dbReference type="Proteomes" id="UP000054190"/>
    </source>
</evidence>
<feature type="non-terminal residue" evidence="1">
    <location>
        <position position="200"/>
    </location>
</feature>
<sequence length="200" mass="23245">RANVYPTREFLARGRQETHVRSCRHCGAEIESCLHIIGYCPAVQDARIKRHNQICELLIEEAKKKEWIAFQEPLIRDEKKELFKPNLVLVREEISIVVDVTIRYESKETSLEDAAKEKIKKYQHLEDHIQELTNTTTIKFMGFPLGARGKWYQGNYNLLKELGLSGSRQDKVARRLSNRALFSSVDSIHMFSSKVRTVEN</sequence>
<proteinExistence type="predicted"/>
<dbReference type="EMBL" id="KK385472">
    <property type="protein sequence ID" value="KFV50815.1"/>
    <property type="molecule type" value="Genomic_DNA"/>
</dbReference>
<reference evidence="1 2" key="1">
    <citation type="submission" date="2014-04" db="EMBL/GenBank/DDBJ databases">
        <title>Genome evolution of avian class.</title>
        <authorList>
            <person name="Zhang G."/>
            <person name="Li C."/>
        </authorList>
    </citation>
    <scope>NUCLEOTIDE SEQUENCE [LARGE SCALE GENOMIC DNA]</scope>
    <source>
        <strain evidence="1">BGI_N341</strain>
    </source>
</reference>
<feature type="non-terminal residue" evidence="1">
    <location>
        <position position="1"/>
    </location>
</feature>
<gene>
    <name evidence="1" type="ORF">N341_04115</name>
</gene>
<dbReference type="AlphaFoldDB" id="A0A093F2U8"/>
<evidence type="ECO:0000313" key="1">
    <source>
        <dbReference type="EMBL" id="KFV50815.1"/>
    </source>
</evidence>
<keyword evidence="2" id="KW-1185">Reference proteome</keyword>
<organism evidence="1 2">
    <name type="scientific">Tyto alba</name>
    <name type="common">Barn owl</name>
    <dbReference type="NCBI Taxonomy" id="56313"/>
    <lineage>
        <taxon>Eukaryota</taxon>
        <taxon>Metazoa</taxon>
        <taxon>Chordata</taxon>
        <taxon>Craniata</taxon>
        <taxon>Vertebrata</taxon>
        <taxon>Euteleostomi</taxon>
        <taxon>Archelosauria</taxon>
        <taxon>Archosauria</taxon>
        <taxon>Dinosauria</taxon>
        <taxon>Saurischia</taxon>
        <taxon>Theropoda</taxon>
        <taxon>Coelurosauria</taxon>
        <taxon>Aves</taxon>
        <taxon>Neognathae</taxon>
        <taxon>Neoaves</taxon>
        <taxon>Telluraves</taxon>
        <taxon>Strigiformes</taxon>
        <taxon>Tytonidae</taxon>
        <taxon>Tyto</taxon>
    </lineage>
</organism>
<protein>
    <recommendedName>
        <fullName evidence="3">Retrovirus-related Pol polyprotein from type-1 retrotransposable element R2</fullName>
    </recommendedName>
</protein>
<evidence type="ECO:0008006" key="3">
    <source>
        <dbReference type="Google" id="ProtNLM"/>
    </source>
</evidence>
<name>A0A093F2U8_TYTAL</name>